<protein>
    <submittedName>
        <fullName evidence="2">Uncharacterized protein</fullName>
    </submittedName>
</protein>
<evidence type="ECO:0000313" key="2">
    <source>
        <dbReference type="EMBL" id="GBF06438.1"/>
    </source>
</evidence>
<sequence>MTDSENRYGDTPLGRSVEEVEQEGGNLENPPGAGEDPRGDDGDTKVALPAIANANASAVPAVLDPEGLREEEGNGGRG</sequence>
<dbReference type="Proteomes" id="UP000236569">
    <property type="component" value="Unassembled WGS sequence"/>
</dbReference>
<gene>
    <name evidence="2" type="ORF">DAERI_090024</name>
</gene>
<reference evidence="3" key="1">
    <citation type="submission" date="2018-01" db="EMBL/GenBank/DDBJ databases">
        <title>Draft Genome Sequence of the Radioresistant Bacterium Deinococcus aerius TR0125, Isolated from the Higher Atmosphere above Japan.</title>
        <authorList>
            <person name="Satoh K."/>
            <person name="Arai H."/>
            <person name="Sanzen T."/>
            <person name="Kawaguchi Y."/>
            <person name="Hayashi H."/>
            <person name="Yokobori S."/>
            <person name="Yamagishi A."/>
            <person name="Oono Y."/>
            <person name="Narumi I."/>
        </authorList>
    </citation>
    <scope>NUCLEOTIDE SEQUENCE [LARGE SCALE GENOMIC DNA]</scope>
    <source>
        <strain evidence="3">TR0125</strain>
    </source>
</reference>
<keyword evidence="3" id="KW-1185">Reference proteome</keyword>
<feature type="compositionally biased region" description="Low complexity" evidence="1">
    <location>
        <begin position="47"/>
        <end position="63"/>
    </location>
</feature>
<evidence type="ECO:0000256" key="1">
    <source>
        <dbReference type="SAM" id="MobiDB-lite"/>
    </source>
</evidence>
<dbReference type="AlphaFoldDB" id="A0A2I9DJF4"/>
<name>A0A2I9DJF4_9DEIO</name>
<comment type="caution">
    <text evidence="2">The sequence shown here is derived from an EMBL/GenBank/DDBJ whole genome shotgun (WGS) entry which is preliminary data.</text>
</comment>
<evidence type="ECO:0000313" key="3">
    <source>
        <dbReference type="Proteomes" id="UP000236569"/>
    </source>
</evidence>
<feature type="compositionally biased region" description="Basic and acidic residues" evidence="1">
    <location>
        <begin position="66"/>
        <end position="78"/>
    </location>
</feature>
<dbReference type="OrthoDB" id="74270at2"/>
<dbReference type="RefSeq" id="WP_103129824.1">
    <property type="nucleotide sequence ID" value="NZ_BFAG01000009.1"/>
</dbReference>
<accession>A0A2I9DJF4</accession>
<organism evidence="2 3">
    <name type="scientific">Deinococcus aerius</name>
    <dbReference type="NCBI Taxonomy" id="200253"/>
    <lineage>
        <taxon>Bacteria</taxon>
        <taxon>Thermotogati</taxon>
        <taxon>Deinococcota</taxon>
        <taxon>Deinococci</taxon>
        <taxon>Deinococcales</taxon>
        <taxon>Deinococcaceae</taxon>
        <taxon>Deinococcus</taxon>
    </lineage>
</organism>
<feature type="compositionally biased region" description="Basic and acidic residues" evidence="1">
    <location>
        <begin position="35"/>
        <end position="44"/>
    </location>
</feature>
<feature type="region of interest" description="Disordered" evidence="1">
    <location>
        <begin position="1"/>
        <end position="78"/>
    </location>
</feature>
<dbReference type="EMBL" id="BFAG01000009">
    <property type="protein sequence ID" value="GBF06438.1"/>
    <property type="molecule type" value="Genomic_DNA"/>
</dbReference>
<proteinExistence type="predicted"/>